<reference evidence="1" key="2">
    <citation type="submission" date="2020-06" db="EMBL/GenBank/DDBJ databases">
        <title>Helianthus annuus Genome sequencing and assembly Release 2.</title>
        <authorList>
            <person name="Gouzy J."/>
            <person name="Langlade N."/>
            <person name="Munos S."/>
        </authorList>
    </citation>
    <scope>NUCLEOTIDE SEQUENCE</scope>
    <source>
        <tissue evidence="1">Leaves</tissue>
    </source>
</reference>
<gene>
    <name evidence="1" type="ORF">HanXRQr2_Chr12g0540671</name>
</gene>
<dbReference type="AlphaFoldDB" id="A0A9K3MVT3"/>
<reference evidence="1" key="1">
    <citation type="journal article" date="2017" name="Nature">
        <title>The sunflower genome provides insights into oil metabolism, flowering and Asterid evolution.</title>
        <authorList>
            <person name="Badouin H."/>
            <person name="Gouzy J."/>
            <person name="Grassa C.J."/>
            <person name="Murat F."/>
            <person name="Staton S.E."/>
            <person name="Cottret L."/>
            <person name="Lelandais-Briere C."/>
            <person name="Owens G.L."/>
            <person name="Carrere S."/>
            <person name="Mayjonade B."/>
            <person name="Legrand L."/>
            <person name="Gill N."/>
            <person name="Kane N.C."/>
            <person name="Bowers J.E."/>
            <person name="Hubner S."/>
            <person name="Bellec A."/>
            <person name="Berard A."/>
            <person name="Berges H."/>
            <person name="Blanchet N."/>
            <person name="Boniface M.C."/>
            <person name="Brunel D."/>
            <person name="Catrice O."/>
            <person name="Chaidir N."/>
            <person name="Claudel C."/>
            <person name="Donnadieu C."/>
            <person name="Faraut T."/>
            <person name="Fievet G."/>
            <person name="Helmstetter N."/>
            <person name="King M."/>
            <person name="Knapp S.J."/>
            <person name="Lai Z."/>
            <person name="Le Paslier M.C."/>
            <person name="Lippi Y."/>
            <person name="Lorenzon L."/>
            <person name="Mandel J.R."/>
            <person name="Marage G."/>
            <person name="Marchand G."/>
            <person name="Marquand E."/>
            <person name="Bret-Mestries E."/>
            <person name="Morien E."/>
            <person name="Nambeesan S."/>
            <person name="Nguyen T."/>
            <person name="Pegot-Espagnet P."/>
            <person name="Pouilly N."/>
            <person name="Raftis F."/>
            <person name="Sallet E."/>
            <person name="Schiex T."/>
            <person name="Thomas J."/>
            <person name="Vandecasteele C."/>
            <person name="Vares D."/>
            <person name="Vear F."/>
            <person name="Vautrin S."/>
            <person name="Crespi M."/>
            <person name="Mangin B."/>
            <person name="Burke J.M."/>
            <person name="Salse J."/>
            <person name="Munos S."/>
            <person name="Vincourt P."/>
            <person name="Rieseberg L.H."/>
            <person name="Langlade N.B."/>
        </authorList>
    </citation>
    <scope>NUCLEOTIDE SEQUENCE</scope>
    <source>
        <tissue evidence="1">Leaves</tissue>
    </source>
</reference>
<comment type="caution">
    <text evidence="1">The sequence shown here is derived from an EMBL/GenBank/DDBJ whole genome shotgun (WGS) entry which is preliminary data.</text>
</comment>
<evidence type="ECO:0000313" key="2">
    <source>
        <dbReference type="Proteomes" id="UP000215914"/>
    </source>
</evidence>
<organism evidence="1 2">
    <name type="scientific">Helianthus annuus</name>
    <name type="common">Common sunflower</name>
    <dbReference type="NCBI Taxonomy" id="4232"/>
    <lineage>
        <taxon>Eukaryota</taxon>
        <taxon>Viridiplantae</taxon>
        <taxon>Streptophyta</taxon>
        <taxon>Embryophyta</taxon>
        <taxon>Tracheophyta</taxon>
        <taxon>Spermatophyta</taxon>
        <taxon>Magnoliopsida</taxon>
        <taxon>eudicotyledons</taxon>
        <taxon>Gunneridae</taxon>
        <taxon>Pentapetalae</taxon>
        <taxon>asterids</taxon>
        <taxon>campanulids</taxon>
        <taxon>Asterales</taxon>
        <taxon>Asteraceae</taxon>
        <taxon>Asteroideae</taxon>
        <taxon>Heliantheae alliance</taxon>
        <taxon>Heliantheae</taxon>
        <taxon>Helianthus</taxon>
    </lineage>
</organism>
<dbReference type="Gramene" id="mRNA:HanXRQr2_Chr12g0540671">
    <property type="protein sequence ID" value="CDS:HanXRQr2_Chr12g0540671.1"/>
    <property type="gene ID" value="HanXRQr2_Chr12g0540671"/>
</dbReference>
<dbReference type="Proteomes" id="UP000215914">
    <property type="component" value="Unassembled WGS sequence"/>
</dbReference>
<keyword evidence="2" id="KW-1185">Reference proteome</keyword>
<dbReference type="EMBL" id="MNCJ02000327">
    <property type="protein sequence ID" value="KAF5777859.1"/>
    <property type="molecule type" value="Genomic_DNA"/>
</dbReference>
<accession>A0A9K3MVT3</accession>
<proteinExistence type="predicted"/>
<sequence length="98" mass="11230">MIGENINQYTRFFYPKDLSLPEIPTDCPNHRDGCSSSELTFVCSVGLVTCLTVGRPNSNMIISNYQFRTLKLKFPYTYYSCNTQALLTPSIQWCTRNT</sequence>
<protein>
    <submittedName>
        <fullName evidence="1">Uncharacterized protein</fullName>
    </submittedName>
</protein>
<name>A0A9K3MVT3_HELAN</name>
<evidence type="ECO:0000313" key="1">
    <source>
        <dbReference type="EMBL" id="KAF5777859.1"/>
    </source>
</evidence>